<dbReference type="FunFam" id="3.30.830.10:FF:000008">
    <property type="entry name" value="Mitochondrial-processing peptidase subunit beta"/>
    <property type="match status" value="1"/>
</dbReference>
<evidence type="ECO:0000313" key="5">
    <source>
        <dbReference type="Proteomes" id="UP000178606"/>
    </source>
</evidence>
<dbReference type="InterPro" id="IPR007863">
    <property type="entry name" value="Peptidase_M16_C"/>
</dbReference>
<dbReference type="Pfam" id="PF05193">
    <property type="entry name" value="Peptidase_M16_C"/>
    <property type="match status" value="1"/>
</dbReference>
<dbReference type="InterPro" id="IPR011249">
    <property type="entry name" value="Metalloenz_LuxS/M16"/>
</dbReference>
<name>A0A1F6CJ67_HANXR</name>
<dbReference type="PANTHER" id="PTHR11851:SF49">
    <property type="entry name" value="MITOCHONDRIAL-PROCESSING PEPTIDASE SUBUNIT ALPHA"/>
    <property type="match status" value="1"/>
</dbReference>
<dbReference type="GO" id="GO:0046872">
    <property type="term" value="F:metal ion binding"/>
    <property type="evidence" value="ECO:0007669"/>
    <property type="project" value="InterPro"/>
</dbReference>
<comment type="similarity">
    <text evidence="1">Belongs to the peptidase M16 family.</text>
</comment>
<protein>
    <recommendedName>
        <fullName evidence="6">Peptidase M16</fullName>
    </recommendedName>
</protein>
<dbReference type="Pfam" id="PF00675">
    <property type="entry name" value="Peptidase_M16"/>
    <property type="match status" value="1"/>
</dbReference>
<sequence>MDSDNVHKTVLPSGLRILTERVPHVRSVSLGVWVEAGSRDERSPHRGIIHFIEHMLFKGTARRTAYDIAYSLESVGGQIDAFTGRDVTCFFARCLDEHVEIALDVLGDMLAHSVFDPEAIEREKGVVLEEIRNVEDPPDDLIHDVVGKSVWGDHPVGSPILGTQETVGGFRREDLIQHIREFYTSGNVVVAAAGSLGHDAFVDMVSRYLRLPESRRFPRPRTAPPVYPGRSQHVDKQIGQTHICLGAAALSYNDRRRFDLLAANTILGGGMSSRLFQEVRERLGLAYSIYSYVEMLGDTGLFGAYLACEESQAYRSTALVCDEFRRIKTEGVAQVEVENAKAQLKGGLVIGLEGMSKRMSRLAKQEIYFGSYQTVADALAEIDAVTREGVVEVCRSVLDPERFHLVTVGPEADGVPQALERI</sequence>
<accession>A0A1F6CJ67</accession>
<evidence type="ECO:0000256" key="1">
    <source>
        <dbReference type="ARBA" id="ARBA00007261"/>
    </source>
</evidence>
<gene>
    <name evidence="4" type="ORF">A3F84_26475</name>
</gene>
<dbReference type="SUPFAM" id="SSF63411">
    <property type="entry name" value="LuxS/MPP-like metallohydrolase"/>
    <property type="match status" value="2"/>
</dbReference>
<dbReference type="Proteomes" id="UP000178606">
    <property type="component" value="Unassembled WGS sequence"/>
</dbReference>
<dbReference type="AlphaFoldDB" id="A0A1F6CJ67"/>
<organism evidence="4 5">
    <name type="scientific">Handelsmanbacteria sp. (strain RIFCSPLOWO2_12_FULL_64_10)</name>
    <dbReference type="NCBI Taxonomy" id="1817868"/>
    <lineage>
        <taxon>Bacteria</taxon>
        <taxon>Candidatus Handelsmaniibacteriota</taxon>
    </lineage>
</organism>
<evidence type="ECO:0000259" key="2">
    <source>
        <dbReference type="Pfam" id="PF00675"/>
    </source>
</evidence>
<evidence type="ECO:0000313" key="4">
    <source>
        <dbReference type="EMBL" id="OGG49269.1"/>
    </source>
</evidence>
<proteinExistence type="inferred from homology"/>
<dbReference type="InterPro" id="IPR050361">
    <property type="entry name" value="MPP/UQCRC_Complex"/>
</dbReference>
<feature type="domain" description="Peptidase M16 C-terminal" evidence="3">
    <location>
        <begin position="171"/>
        <end position="344"/>
    </location>
</feature>
<evidence type="ECO:0000259" key="3">
    <source>
        <dbReference type="Pfam" id="PF05193"/>
    </source>
</evidence>
<evidence type="ECO:0008006" key="6">
    <source>
        <dbReference type="Google" id="ProtNLM"/>
    </source>
</evidence>
<dbReference type="InterPro" id="IPR011765">
    <property type="entry name" value="Pept_M16_N"/>
</dbReference>
<dbReference type="Gene3D" id="3.30.830.10">
    <property type="entry name" value="Metalloenzyme, LuxS/M16 peptidase-like"/>
    <property type="match status" value="2"/>
</dbReference>
<reference evidence="4 5" key="1">
    <citation type="journal article" date="2016" name="Nat. Commun.">
        <title>Thousands of microbial genomes shed light on interconnected biogeochemical processes in an aquifer system.</title>
        <authorList>
            <person name="Anantharaman K."/>
            <person name="Brown C.T."/>
            <person name="Hug L.A."/>
            <person name="Sharon I."/>
            <person name="Castelle C.J."/>
            <person name="Probst A.J."/>
            <person name="Thomas B.C."/>
            <person name="Singh A."/>
            <person name="Wilkins M.J."/>
            <person name="Karaoz U."/>
            <person name="Brodie E.L."/>
            <person name="Williams K.H."/>
            <person name="Hubbard S.S."/>
            <person name="Banfield J.F."/>
        </authorList>
    </citation>
    <scope>NUCLEOTIDE SEQUENCE [LARGE SCALE GENOMIC DNA]</scope>
    <source>
        <strain evidence="5">RIFCSPLOWO2_12_FULL_64_10</strain>
    </source>
</reference>
<comment type="caution">
    <text evidence="4">The sequence shown here is derived from an EMBL/GenBank/DDBJ whole genome shotgun (WGS) entry which is preliminary data.</text>
</comment>
<feature type="domain" description="Peptidase M16 N-terminal" evidence="2">
    <location>
        <begin position="16"/>
        <end position="163"/>
    </location>
</feature>
<dbReference type="PANTHER" id="PTHR11851">
    <property type="entry name" value="METALLOPROTEASE"/>
    <property type="match status" value="1"/>
</dbReference>
<dbReference type="EMBL" id="MFKF01000236">
    <property type="protein sequence ID" value="OGG49269.1"/>
    <property type="molecule type" value="Genomic_DNA"/>
</dbReference>